<evidence type="ECO:0000313" key="1">
    <source>
        <dbReference type="EMBL" id="KAH7971375.1"/>
    </source>
</evidence>
<dbReference type="Proteomes" id="UP000821865">
    <property type="component" value="Chromosome 11"/>
</dbReference>
<dbReference type="EMBL" id="CM023480">
    <property type="protein sequence ID" value="KAH7971375.1"/>
    <property type="molecule type" value="Genomic_DNA"/>
</dbReference>
<reference evidence="1" key="1">
    <citation type="submission" date="2020-05" db="EMBL/GenBank/DDBJ databases">
        <title>Large-scale comparative analyses of tick genomes elucidate their genetic diversity and vector capacities.</title>
        <authorList>
            <person name="Jia N."/>
            <person name="Wang J."/>
            <person name="Shi W."/>
            <person name="Du L."/>
            <person name="Sun Y."/>
            <person name="Zhan W."/>
            <person name="Jiang J."/>
            <person name="Wang Q."/>
            <person name="Zhang B."/>
            <person name="Ji P."/>
            <person name="Sakyi L.B."/>
            <person name="Cui X."/>
            <person name="Yuan T."/>
            <person name="Jiang B."/>
            <person name="Yang W."/>
            <person name="Lam T.T.-Y."/>
            <person name="Chang Q."/>
            <person name="Ding S."/>
            <person name="Wang X."/>
            <person name="Zhu J."/>
            <person name="Ruan X."/>
            <person name="Zhao L."/>
            <person name="Wei J."/>
            <person name="Que T."/>
            <person name="Du C."/>
            <person name="Cheng J."/>
            <person name="Dai P."/>
            <person name="Han X."/>
            <person name="Huang E."/>
            <person name="Gao Y."/>
            <person name="Liu J."/>
            <person name="Shao H."/>
            <person name="Ye R."/>
            <person name="Li L."/>
            <person name="Wei W."/>
            <person name="Wang X."/>
            <person name="Wang C."/>
            <person name="Yang T."/>
            <person name="Huo Q."/>
            <person name="Li W."/>
            <person name="Guo W."/>
            <person name="Chen H."/>
            <person name="Zhou L."/>
            <person name="Ni X."/>
            <person name="Tian J."/>
            <person name="Zhou Y."/>
            <person name="Sheng Y."/>
            <person name="Liu T."/>
            <person name="Pan Y."/>
            <person name="Xia L."/>
            <person name="Li J."/>
            <person name="Zhao F."/>
            <person name="Cao W."/>
        </authorList>
    </citation>
    <scope>NUCLEOTIDE SEQUENCE</scope>
    <source>
        <strain evidence="1">Dsil-2018</strain>
    </source>
</reference>
<protein>
    <submittedName>
        <fullName evidence="1">Uncharacterized protein</fullName>
    </submittedName>
</protein>
<comment type="caution">
    <text evidence="1">The sequence shown here is derived from an EMBL/GenBank/DDBJ whole genome shotgun (WGS) entry which is preliminary data.</text>
</comment>
<keyword evidence="2" id="KW-1185">Reference proteome</keyword>
<name>A0ACB8DKV7_DERSI</name>
<accession>A0ACB8DKV7</accession>
<organism evidence="1 2">
    <name type="scientific">Dermacentor silvarum</name>
    <name type="common">Tick</name>
    <dbReference type="NCBI Taxonomy" id="543639"/>
    <lineage>
        <taxon>Eukaryota</taxon>
        <taxon>Metazoa</taxon>
        <taxon>Ecdysozoa</taxon>
        <taxon>Arthropoda</taxon>
        <taxon>Chelicerata</taxon>
        <taxon>Arachnida</taxon>
        <taxon>Acari</taxon>
        <taxon>Parasitiformes</taxon>
        <taxon>Ixodida</taxon>
        <taxon>Ixodoidea</taxon>
        <taxon>Ixodidae</taxon>
        <taxon>Rhipicephalinae</taxon>
        <taxon>Dermacentor</taxon>
    </lineage>
</organism>
<sequence>MNHNLESRSPLRLLVSTRVETRHFRFLYSDQVEERNPNQYVGRTNVEWGREGKSIATEYVIISRRGADGSLHDIEYKLSYPGMRTPAVHRTKIRTARGTLDATSSTEVNGQNFLSISIQNTNKLKEFRFDSTMLKVKLSKASKAQSAIYAAELRPLFAMINAFVATMQVKGVPGNSMEVQAEFLWDADRYPDRRIRLSTNNIKTVTDGRPGSRYSATFQYGNDLSITASGIYSDDIARGPHSIEFGVGGTDVTPRTVSLSYTRLETSANVMFGYTLGGADQIRIEYNRNEDRGMQQFDLSATSIYPELNGKRLNIVRSLEGPTSIKIQYEHAANEIYVLELTDSSGGNRVNSNLKIRTPFPRYASQEFKISGDYSTAVTNIIVEAISSSNKMYRFIFNYELTGNTALASTLALETPHDDIRNAKLSLRITHNQATMDGQLLAEVNDRVMFNLAGNVRTLSPHNFDGRISLKSSATEDIEAIVYSRANSTFNRVFELKLIETGVEAIVASLVLKNVPYEFTGRLDLSGSKLQQQFFQVEWKRPAREHDIYSLIAGRQHPHTTFIVDTVKQNDVRTTAIKYQPQGRPEDWASITIENNDWHKEHEKLIVTVEPKANIKTTFDFLYLISKDTVKSKFIWTLDDIKLGYDLKSRADGEHAYNSLLKILYLRREIDVHNRYALTPDSLEMSTKVLLNAVMMPDRALEMSYRHNRIQNGWEATAILRHPTFSKDIIFSGQIQRDVSESTPLLVSAQLQPGDASNRIYFNLAEKLNEITATNKSVHIHIHHEDRSLFDMSLTTYRTITAERPHLRRLLLVVDHSEAGTQARTRHAVRRPQRSRAIRCKTSRSLEISASNSTRNAAFKVELSHFEDNNKMTDFSYAFEKRGDKAFRSKLFFPAGEDEGHPVNEVGEKISDIDISKFADDVVHMAEDSGNYLDRNFASPFINMLLDEFGEIMGEAVIALSDILYESPFGELIAHWQRWFDTILRTLAEEIKSFIVEFARSVQSAASLGGQRRHRRDVSQRWDELGDYVSRMWEDMWNAPVVRQVVRKVDDAADYVTDKFREMMYRIRRTIGDAVDSIKENPDYRALESTITELYEPGMYQGNTEFWKNLQASLQNTYKTSDVAVVREADRKNGKYIVDFNLPADLDSIRQSWHEWLAEDDAIERRPRQSTDAEPDMVDYLSSMFQRKWMPPFDGQAMIIGHQHFVTFDGTIYSATGDCTYLLARDFVDGNFTVLLKYHPEDPSVQGRLPKSIIVQLGQSYIEIFPNDGSMFLNGQAVELPLILEGGEVIARRVGDVITVEDEKALRVSCHLYYDVCTVKINGWYFGNTAGLLGTYNNERGDDLMKPKGQATRAPSCGACVTSNVAQFVKKWETSRGCKGPVSVLNEQVAADSEGYKLCENYFKDDDSPLADGFWQPYFDLCLRHMATPRIDPRQAICNISMAYMLQLEKYSISANLPSECYTCSLPGGDTLKFGDYRTMSSGGQRQPTSMDIVLVVEEDACHADVVRELDNTMRIVDKELLSAGFQHNRFALVGFGHGSGHNSQPHVRTARGSIFFVSSNLPLATQKMRLDAPATSDGRPVNKDVFDAIRYASLLPFRPNVAKAIIVVACADCKEEQSELSYSDIQTQLLDHGITLHFVSDKRIEVRKSIIKGKGIYGLDADSVYSSKDVSQKMLLGQPDLRPQVAVAKDICIALAQEVHGSFFSSAMLRSDAKNWKTVFARRVTKALKPAKQFGGAEDYCERCECTHGSDVRPQVVCRPCRPLPAKVPLALYTAED</sequence>
<gene>
    <name evidence="1" type="ORF">HPB49_022967</name>
</gene>
<evidence type="ECO:0000313" key="2">
    <source>
        <dbReference type="Proteomes" id="UP000821865"/>
    </source>
</evidence>
<proteinExistence type="predicted"/>